<proteinExistence type="predicted"/>
<dbReference type="AlphaFoldDB" id="A0AAV4CYL1"/>
<comment type="caution">
    <text evidence="1">The sequence shown here is derived from an EMBL/GenBank/DDBJ whole genome shotgun (WGS) entry which is preliminary data.</text>
</comment>
<accession>A0AAV4CYL1</accession>
<evidence type="ECO:0000313" key="1">
    <source>
        <dbReference type="EMBL" id="GFO37018.1"/>
    </source>
</evidence>
<sequence>MSFEMDAGDLHVSLLKDSQTCRLSREQKDMLVTSPSSFELIVVKHLDFPRMDNQERYLCRQTGVTLGVTLEIVDVLPIVLLGGSYQEILEDFSIHSSFAVDILPTNNNMQ</sequence>
<organism evidence="1 2">
    <name type="scientific">Plakobranchus ocellatus</name>
    <dbReference type="NCBI Taxonomy" id="259542"/>
    <lineage>
        <taxon>Eukaryota</taxon>
        <taxon>Metazoa</taxon>
        <taxon>Spiralia</taxon>
        <taxon>Lophotrochozoa</taxon>
        <taxon>Mollusca</taxon>
        <taxon>Gastropoda</taxon>
        <taxon>Heterobranchia</taxon>
        <taxon>Euthyneura</taxon>
        <taxon>Panpulmonata</taxon>
        <taxon>Sacoglossa</taxon>
        <taxon>Placobranchoidea</taxon>
        <taxon>Plakobranchidae</taxon>
        <taxon>Plakobranchus</taxon>
    </lineage>
</organism>
<evidence type="ECO:0000313" key="2">
    <source>
        <dbReference type="Proteomes" id="UP000735302"/>
    </source>
</evidence>
<name>A0AAV4CYL1_9GAST</name>
<protein>
    <submittedName>
        <fullName evidence="1">Uncharacterized protein</fullName>
    </submittedName>
</protein>
<gene>
    <name evidence="1" type="ORF">PoB_006352300</name>
</gene>
<dbReference type="Proteomes" id="UP000735302">
    <property type="component" value="Unassembled WGS sequence"/>
</dbReference>
<keyword evidence="2" id="KW-1185">Reference proteome</keyword>
<reference evidence="1 2" key="1">
    <citation type="journal article" date="2021" name="Elife">
        <title>Chloroplast acquisition without the gene transfer in kleptoplastic sea slugs, Plakobranchus ocellatus.</title>
        <authorList>
            <person name="Maeda T."/>
            <person name="Takahashi S."/>
            <person name="Yoshida T."/>
            <person name="Shimamura S."/>
            <person name="Takaki Y."/>
            <person name="Nagai Y."/>
            <person name="Toyoda A."/>
            <person name="Suzuki Y."/>
            <person name="Arimoto A."/>
            <person name="Ishii H."/>
            <person name="Satoh N."/>
            <person name="Nishiyama T."/>
            <person name="Hasebe M."/>
            <person name="Maruyama T."/>
            <person name="Minagawa J."/>
            <person name="Obokata J."/>
            <person name="Shigenobu S."/>
        </authorList>
    </citation>
    <scope>NUCLEOTIDE SEQUENCE [LARGE SCALE GENOMIC DNA]</scope>
</reference>
<dbReference type="EMBL" id="BLXT01007159">
    <property type="protein sequence ID" value="GFO37018.1"/>
    <property type="molecule type" value="Genomic_DNA"/>
</dbReference>